<evidence type="ECO:0000313" key="1">
    <source>
        <dbReference type="EMBL" id="TWT81395.1"/>
    </source>
</evidence>
<reference evidence="1 2" key="1">
    <citation type="submission" date="2019-02" db="EMBL/GenBank/DDBJ databases">
        <title>Deep-cultivation of Planctomycetes and their phenomic and genomic characterization uncovers novel biology.</title>
        <authorList>
            <person name="Wiegand S."/>
            <person name="Jogler M."/>
            <person name="Boedeker C."/>
            <person name="Pinto D."/>
            <person name="Vollmers J."/>
            <person name="Rivas-Marin E."/>
            <person name="Kohn T."/>
            <person name="Peeters S.H."/>
            <person name="Heuer A."/>
            <person name="Rast P."/>
            <person name="Oberbeckmann S."/>
            <person name="Bunk B."/>
            <person name="Jeske O."/>
            <person name="Meyerdierks A."/>
            <person name="Storesund J.E."/>
            <person name="Kallscheuer N."/>
            <person name="Luecker S."/>
            <person name="Lage O.M."/>
            <person name="Pohl T."/>
            <person name="Merkel B.J."/>
            <person name="Hornburger P."/>
            <person name="Mueller R.-W."/>
            <person name="Bruemmer F."/>
            <person name="Labrenz M."/>
            <person name="Spormann A.M."/>
            <person name="Op Den Camp H."/>
            <person name="Overmann J."/>
            <person name="Amann R."/>
            <person name="Jetten M.S.M."/>
            <person name="Mascher T."/>
            <person name="Medema M.H."/>
            <person name="Devos D.P."/>
            <person name="Kaster A.-K."/>
            <person name="Ovreas L."/>
            <person name="Rohde M."/>
            <person name="Galperin M.Y."/>
            <person name="Jogler C."/>
        </authorList>
    </citation>
    <scope>NUCLEOTIDE SEQUENCE [LARGE SCALE GENOMIC DNA]</scope>
    <source>
        <strain evidence="1 2">CA13</strain>
    </source>
</reference>
<evidence type="ECO:0000313" key="2">
    <source>
        <dbReference type="Proteomes" id="UP000315010"/>
    </source>
</evidence>
<proteinExistence type="predicted"/>
<keyword evidence="2" id="KW-1185">Reference proteome</keyword>
<organism evidence="1 2">
    <name type="scientific">Novipirellula herctigrandis</name>
    <dbReference type="NCBI Taxonomy" id="2527986"/>
    <lineage>
        <taxon>Bacteria</taxon>
        <taxon>Pseudomonadati</taxon>
        <taxon>Planctomycetota</taxon>
        <taxon>Planctomycetia</taxon>
        <taxon>Pirellulales</taxon>
        <taxon>Pirellulaceae</taxon>
        <taxon>Novipirellula</taxon>
    </lineage>
</organism>
<gene>
    <name evidence="1" type="ORF">CA13_28480</name>
</gene>
<dbReference type="EMBL" id="SJPJ01000001">
    <property type="protein sequence ID" value="TWT81395.1"/>
    <property type="molecule type" value="Genomic_DNA"/>
</dbReference>
<comment type="caution">
    <text evidence="1">The sequence shown here is derived from an EMBL/GenBank/DDBJ whole genome shotgun (WGS) entry which is preliminary data.</text>
</comment>
<dbReference type="Proteomes" id="UP000315010">
    <property type="component" value="Unassembled WGS sequence"/>
</dbReference>
<protein>
    <submittedName>
        <fullName evidence="1">Uncharacterized protein</fullName>
    </submittedName>
</protein>
<accession>A0A5C5Z2H1</accession>
<dbReference type="AlphaFoldDB" id="A0A5C5Z2H1"/>
<name>A0A5C5Z2H1_9BACT</name>
<sequence>MIFTLFHTFDLPTNLNMFGGGSTARWRRFLVLTIAKCRRTATHACERFDNLGLEPEAVTWRRSTTKTVLLGILRKVLDRFDGRELVLIIKELRSGTEAS</sequence>